<evidence type="ECO:0000256" key="2">
    <source>
        <dbReference type="ARBA" id="ARBA00022729"/>
    </source>
</evidence>
<keyword evidence="2" id="KW-0732">Signal</keyword>
<dbReference type="PROSITE" id="PS51677">
    <property type="entry name" value="NODB"/>
    <property type="match status" value="1"/>
</dbReference>
<comment type="subcellular location">
    <subcellularLocation>
        <location evidence="1">Secreted</location>
    </subcellularLocation>
</comment>
<evidence type="ECO:0000313" key="4">
    <source>
        <dbReference type="EMBL" id="MEE4025324.1"/>
    </source>
</evidence>
<dbReference type="InterPro" id="IPR002509">
    <property type="entry name" value="NODB_dom"/>
</dbReference>
<evidence type="ECO:0000259" key="3">
    <source>
        <dbReference type="PROSITE" id="PS51677"/>
    </source>
</evidence>
<dbReference type="Gene3D" id="3.20.20.370">
    <property type="entry name" value="Glycoside hydrolase/deacetylase"/>
    <property type="match status" value="1"/>
</dbReference>
<dbReference type="PANTHER" id="PTHR34216">
    <property type="match status" value="1"/>
</dbReference>
<dbReference type="RefSeq" id="WP_330506749.1">
    <property type="nucleotide sequence ID" value="NZ_JAZDUE010000018.1"/>
</dbReference>
<reference evidence="4 5" key="1">
    <citation type="submission" date="2024-01" db="EMBL/GenBank/DDBJ databases">
        <title>Draft genome sequence of Gordonia sp. PKS22-38.</title>
        <authorList>
            <person name="Suphannarot A."/>
            <person name="Mingma R."/>
        </authorList>
    </citation>
    <scope>NUCLEOTIDE SEQUENCE [LARGE SCALE GENOMIC DNA]</scope>
    <source>
        <strain evidence="4 5">PKS22-38</strain>
    </source>
</reference>
<accession>A0ABU7MZW1</accession>
<comment type="caution">
    <text evidence="4">The sequence shown here is derived from an EMBL/GenBank/DDBJ whole genome shotgun (WGS) entry which is preliminary data.</text>
</comment>
<gene>
    <name evidence="4" type="ORF">V1Y59_19725</name>
</gene>
<organism evidence="4 5">
    <name type="scientific">Gordonia prachuapensis</name>
    <dbReference type="NCBI Taxonomy" id="3115651"/>
    <lineage>
        <taxon>Bacteria</taxon>
        <taxon>Bacillati</taxon>
        <taxon>Actinomycetota</taxon>
        <taxon>Actinomycetes</taxon>
        <taxon>Mycobacteriales</taxon>
        <taxon>Gordoniaceae</taxon>
        <taxon>Gordonia</taxon>
    </lineage>
</organism>
<dbReference type="Proteomes" id="UP001335729">
    <property type="component" value="Unassembled WGS sequence"/>
</dbReference>
<evidence type="ECO:0000256" key="1">
    <source>
        <dbReference type="ARBA" id="ARBA00004613"/>
    </source>
</evidence>
<dbReference type="InterPro" id="IPR051398">
    <property type="entry name" value="Polysacch_Deacetylase"/>
</dbReference>
<keyword evidence="5" id="KW-1185">Reference proteome</keyword>
<proteinExistence type="predicted"/>
<dbReference type="PANTHER" id="PTHR34216:SF3">
    <property type="entry name" value="POLY-BETA-1,6-N-ACETYL-D-GLUCOSAMINE N-DEACETYLASE"/>
    <property type="match status" value="1"/>
</dbReference>
<dbReference type="SUPFAM" id="SSF88713">
    <property type="entry name" value="Glycoside hydrolase/deacetylase"/>
    <property type="match status" value="1"/>
</dbReference>
<name>A0ABU7MZW1_9ACTN</name>
<protein>
    <submittedName>
        <fullName evidence="4">Polysaccharide deacetylase family protein</fullName>
    </submittedName>
</protein>
<dbReference type="EMBL" id="JAZDUE010000018">
    <property type="protein sequence ID" value="MEE4025324.1"/>
    <property type="molecule type" value="Genomic_DNA"/>
</dbReference>
<evidence type="ECO:0000313" key="5">
    <source>
        <dbReference type="Proteomes" id="UP001335729"/>
    </source>
</evidence>
<feature type="domain" description="NodB homology" evidence="3">
    <location>
        <begin position="77"/>
        <end position="342"/>
    </location>
</feature>
<dbReference type="Pfam" id="PF01522">
    <property type="entry name" value="Polysacc_deac_1"/>
    <property type="match status" value="1"/>
</dbReference>
<dbReference type="CDD" id="cd10918">
    <property type="entry name" value="CE4_NodB_like_5s_6s"/>
    <property type="match status" value="1"/>
</dbReference>
<dbReference type="InterPro" id="IPR011330">
    <property type="entry name" value="Glyco_hydro/deAcase_b/a-brl"/>
</dbReference>
<sequence length="342" mass="38216">MWRSSDIRWALKVRARRWRRRGGVLMYHRICAEVCDPWAICVTPEAFAEQMAVLADARAAVDLGAFADETAYTRAGRQIAVTFDDGYVDNMTAALPVLERYEIPATLFLVGRAVGRTREFWWDAVDRAVLHDAALPEVLHFPFGSGPQTYTLHEAAGATVANAGWRADGHDRPTPRQQLFRTLWDAIVVLEPAEQDAAVDHLLAWAGRPVEAPAARRPMDPEQFARFAAHPLITVGSHTLDHASLTDLAPEMQTEQIVEGHRRVAELADSQVTRFSYPFGRFDRSAIRTVGELGVELACTSVPLPATLADDRRVLPRLHATDMDGDRFARWLRDDHRLLAAP</sequence>